<protein>
    <submittedName>
        <fullName evidence="1">Uncharacterized protein</fullName>
    </submittedName>
</protein>
<comment type="caution">
    <text evidence="1">The sequence shown here is derived from an EMBL/GenBank/DDBJ whole genome shotgun (WGS) entry which is preliminary data.</text>
</comment>
<dbReference type="Proteomes" id="UP000310158">
    <property type="component" value="Unassembled WGS sequence"/>
</dbReference>
<name>A0A4S4M9E1_9AGAM</name>
<evidence type="ECO:0000313" key="2">
    <source>
        <dbReference type="Proteomes" id="UP000310158"/>
    </source>
</evidence>
<accession>A0A4S4M9E1</accession>
<organism evidence="1 2">
    <name type="scientific">Bondarzewia mesenterica</name>
    <dbReference type="NCBI Taxonomy" id="1095465"/>
    <lineage>
        <taxon>Eukaryota</taxon>
        <taxon>Fungi</taxon>
        <taxon>Dikarya</taxon>
        <taxon>Basidiomycota</taxon>
        <taxon>Agaricomycotina</taxon>
        <taxon>Agaricomycetes</taxon>
        <taxon>Russulales</taxon>
        <taxon>Bondarzewiaceae</taxon>
        <taxon>Bondarzewia</taxon>
    </lineage>
</organism>
<dbReference type="AlphaFoldDB" id="A0A4S4M9E1"/>
<reference evidence="1 2" key="1">
    <citation type="submission" date="2019-02" db="EMBL/GenBank/DDBJ databases">
        <title>Genome sequencing of the rare red list fungi Bondarzewia mesenterica.</title>
        <authorList>
            <person name="Buettner E."/>
            <person name="Kellner H."/>
        </authorList>
    </citation>
    <scope>NUCLEOTIDE SEQUENCE [LARGE SCALE GENOMIC DNA]</scope>
    <source>
        <strain evidence="1 2">DSM 108281</strain>
    </source>
</reference>
<proteinExistence type="predicted"/>
<gene>
    <name evidence="1" type="ORF">EW146_g407</name>
</gene>
<dbReference type="EMBL" id="SGPL01000008">
    <property type="protein sequence ID" value="THH21101.1"/>
    <property type="molecule type" value="Genomic_DNA"/>
</dbReference>
<keyword evidence="2" id="KW-1185">Reference proteome</keyword>
<evidence type="ECO:0000313" key="1">
    <source>
        <dbReference type="EMBL" id="THH21101.1"/>
    </source>
</evidence>
<dbReference type="OrthoDB" id="2585251at2759"/>
<sequence length="478" mass="52211">MPLASSGPLLSFGRQASHILNQVPNISTHRSIHIPSFIPRAQTHAQPSHAQRLLRQTRGLLQAFVGHLTAPGTLGNRVAGSRAIHGAAHATRGQTIQQGLSFPTRCTLSRPLSTPKLPRPPVVPRSVTQVGLGTARNFSSSRPIFQHLVENVPITGRAFSQLDLEARMKDERRAYYGKEKKVKKVKVNEKVKAEKVTFHPAVVNKDETAVSTSEDELNRYFPAASRPRVTTTLLIPLAPTPTSRLPLPVNPSSSTAHPLLPISVLNSLHQEHTLHSLRVSTIFARLDAANVWASTVNCDAYGDMRGEASVLRIRFEGWEAKEVRSVIGESGKGWCVLEEEREDEDPGESEREIEDVLSQISMSSHSSEVAMEDFRERAGFEDPGTAQSLVLPTLDFSFSSSAPALRTPLSGMNTPTSDLSLSDIDMFSDFGSVSDSSGSRIEGQSVGISRAPSTVASSWVGFSSSFSDRLYEPRDEMF</sequence>